<dbReference type="InterPro" id="IPR009057">
    <property type="entry name" value="Homeodomain-like_sf"/>
</dbReference>
<dbReference type="GO" id="GO:0045892">
    <property type="term" value="P:negative regulation of DNA-templated transcription"/>
    <property type="evidence" value="ECO:0007669"/>
    <property type="project" value="InterPro"/>
</dbReference>
<name>A0A7W3MSL8_9ACTN</name>
<sequence>MGDDAPDIIWLRPERPARGPRPAYSRAQITAAAIQIADAEGLEAASMRRVAAEIGAGTMSLYRYVPGREDLVNLMVDAVYGELDLPDEPSGDWRADLTLLAHALRAASRRHPWFTDIRGVRQSFGPNTLRFLEFGMGALDGRGVPVDEMMALFGIFQGYVTGFVREEAFWIEEERRTGMTREQWMAHSGPYVHHILDSGDYPVFSKIILYARQPHMDDDERFAYGLERVLDTIAAALPGPE</sequence>
<dbReference type="Pfam" id="PF02909">
    <property type="entry name" value="TetR_C_1"/>
    <property type="match status" value="1"/>
</dbReference>
<dbReference type="EMBL" id="JACJII010000001">
    <property type="protein sequence ID" value="MBA9001146.1"/>
    <property type="molecule type" value="Genomic_DNA"/>
</dbReference>
<evidence type="ECO:0000313" key="7">
    <source>
        <dbReference type="Proteomes" id="UP000539313"/>
    </source>
</evidence>
<feature type="domain" description="HTH tetR-type" evidence="5">
    <location>
        <begin position="23"/>
        <end position="83"/>
    </location>
</feature>
<dbReference type="RefSeq" id="WP_182703573.1">
    <property type="nucleotide sequence ID" value="NZ_JACJII010000001.1"/>
</dbReference>
<dbReference type="Pfam" id="PF00440">
    <property type="entry name" value="TetR_N"/>
    <property type="match status" value="1"/>
</dbReference>
<dbReference type="InterPro" id="IPR036271">
    <property type="entry name" value="Tet_transcr_reg_TetR-rel_C_sf"/>
</dbReference>
<dbReference type="SUPFAM" id="SSF46689">
    <property type="entry name" value="Homeodomain-like"/>
    <property type="match status" value="1"/>
</dbReference>
<dbReference type="AlphaFoldDB" id="A0A7W3MSL8"/>
<evidence type="ECO:0000259" key="5">
    <source>
        <dbReference type="PROSITE" id="PS50977"/>
    </source>
</evidence>
<dbReference type="InterPro" id="IPR001647">
    <property type="entry name" value="HTH_TetR"/>
</dbReference>
<dbReference type="GO" id="GO:0003700">
    <property type="term" value="F:DNA-binding transcription factor activity"/>
    <property type="evidence" value="ECO:0007669"/>
    <property type="project" value="TreeGrafter"/>
</dbReference>
<dbReference type="InterPro" id="IPR050109">
    <property type="entry name" value="HTH-type_TetR-like_transc_reg"/>
</dbReference>
<dbReference type="InterPro" id="IPR004111">
    <property type="entry name" value="Repressor_TetR_C"/>
</dbReference>
<evidence type="ECO:0000256" key="1">
    <source>
        <dbReference type="ARBA" id="ARBA00023015"/>
    </source>
</evidence>
<proteinExistence type="predicted"/>
<dbReference type="PANTHER" id="PTHR30055:SF151">
    <property type="entry name" value="TRANSCRIPTIONAL REGULATORY PROTEIN"/>
    <property type="match status" value="1"/>
</dbReference>
<dbReference type="PANTHER" id="PTHR30055">
    <property type="entry name" value="HTH-TYPE TRANSCRIPTIONAL REGULATOR RUTR"/>
    <property type="match status" value="1"/>
</dbReference>
<feature type="DNA-binding region" description="H-T-H motif" evidence="4">
    <location>
        <begin position="46"/>
        <end position="65"/>
    </location>
</feature>
<keyword evidence="3" id="KW-0804">Transcription</keyword>
<dbReference type="Gene3D" id="1.10.357.10">
    <property type="entry name" value="Tetracycline Repressor, domain 2"/>
    <property type="match status" value="1"/>
</dbReference>
<dbReference type="Gene3D" id="1.10.10.60">
    <property type="entry name" value="Homeodomain-like"/>
    <property type="match status" value="1"/>
</dbReference>
<dbReference type="Proteomes" id="UP000539313">
    <property type="component" value="Unassembled WGS sequence"/>
</dbReference>
<evidence type="ECO:0000313" key="6">
    <source>
        <dbReference type="EMBL" id="MBA9001146.1"/>
    </source>
</evidence>
<keyword evidence="7" id="KW-1185">Reference proteome</keyword>
<evidence type="ECO:0000256" key="2">
    <source>
        <dbReference type="ARBA" id="ARBA00023125"/>
    </source>
</evidence>
<accession>A0A7W3MSL8</accession>
<keyword evidence="1" id="KW-0805">Transcription regulation</keyword>
<protein>
    <submittedName>
        <fullName evidence="6">AcrR family transcriptional regulator</fullName>
    </submittedName>
</protein>
<evidence type="ECO:0000256" key="4">
    <source>
        <dbReference type="PROSITE-ProRule" id="PRU00335"/>
    </source>
</evidence>
<gene>
    <name evidence="6" type="ORF">HNR21_000028</name>
</gene>
<evidence type="ECO:0000256" key="3">
    <source>
        <dbReference type="ARBA" id="ARBA00023163"/>
    </source>
</evidence>
<organism evidence="6 7">
    <name type="scientific">Thermomonospora cellulosilytica</name>
    <dbReference type="NCBI Taxonomy" id="1411118"/>
    <lineage>
        <taxon>Bacteria</taxon>
        <taxon>Bacillati</taxon>
        <taxon>Actinomycetota</taxon>
        <taxon>Actinomycetes</taxon>
        <taxon>Streptosporangiales</taxon>
        <taxon>Thermomonosporaceae</taxon>
        <taxon>Thermomonospora</taxon>
    </lineage>
</organism>
<keyword evidence="2 4" id="KW-0238">DNA-binding</keyword>
<dbReference type="GO" id="GO:0000976">
    <property type="term" value="F:transcription cis-regulatory region binding"/>
    <property type="evidence" value="ECO:0007669"/>
    <property type="project" value="TreeGrafter"/>
</dbReference>
<comment type="caution">
    <text evidence="6">The sequence shown here is derived from an EMBL/GenBank/DDBJ whole genome shotgun (WGS) entry which is preliminary data.</text>
</comment>
<dbReference type="SUPFAM" id="SSF48498">
    <property type="entry name" value="Tetracyclin repressor-like, C-terminal domain"/>
    <property type="match status" value="1"/>
</dbReference>
<dbReference type="PROSITE" id="PS50977">
    <property type="entry name" value="HTH_TETR_2"/>
    <property type="match status" value="1"/>
</dbReference>
<reference evidence="6 7" key="1">
    <citation type="submission" date="2020-08" db="EMBL/GenBank/DDBJ databases">
        <title>Sequencing the genomes of 1000 actinobacteria strains.</title>
        <authorList>
            <person name="Klenk H.-P."/>
        </authorList>
    </citation>
    <scope>NUCLEOTIDE SEQUENCE [LARGE SCALE GENOMIC DNA]</scope>
    <source>
        <strain evidence="6 7">DSM 45823</strain>
    </source>
</reference>